<dbReference type="SUPFAM" id="SSF54826">
    <property type="entry name" value="Enolase N-terminal domain-like"/>
    <property type="match status" value="1"/>
</dbReference>
<dbReference type="SFLD" id="SFLDS00001">
    <property type="entry name" value="Enolase"/>
    <property type="match status" value="1"/>
</dbReference>
<dbReference type="GO" id="GO:0009063">
    <property type="term" value="P:amino acid catabolic process"/>
    <property type="evidence" value="ECO:0007669"/>
    <property type="project" value="InterPro"/>
</dbReference>
<dbReference type="SMART" id="SM00922">
    <property type="entry name" value="MR_MLE"/>
    <property type="match status" value="1"/>
</dbReference>
<dbReference type="Gene3D" id="3.20.20.120">
    <property type="entry name" value="Enolase-like C-terminal domain"/>
    <property type="match status" value="1"/>
</dbReference>
<dbReference type="Proteomes" id="UP000317238">
    <property type="component" value="Unassembled WGS sequence"/>
</dbReference>
<name>A0A5C5Y3L3_9PLAN</name>
<keyword evidence="2" id="KW-0479">Metal-binding</keyword>
<keyword evidence="5" id="KW-0413">Isomerase</keyword>
<dbReference type="InterPro" id="IPR013341">
    <property type="entry name" value="Mandelate_racemase_N_dom"/>
</dbReference>
<dbReference type="CDD" id="cd03316">
    <property type="entry name" value="MR_like"/>
    <property type="match status" value="1"/>
</dbReference>
<dbReference type="InterPro" id="IPR036849">
    <property type="entry name" value="Enolase-like_C_sf"/>
</dbReference>
<evidence type="ECO:0000256" key="3">
    <source>
        <dbReference type="ARBA" id="ARBA00022842"/>
    </source>
</evidence>
<dbReference type="Pfam" id="PF02746">
    <property type="entry name" value="MR_MLE_N"/>
    <property type="match status" value="1"/>
</dbReference>
<dbReference type="GO" id="GO:0016836">
    <property type="term" value="F:hydro-lyase activity"/>
    <property type="evidence" value="ECO:0007669"/>
    <property type="project" value="TreeGrafter"/>
</dbReference>
<feature type="domain" description="Mandelate racemase/muconate lactonizing enzyme C-terminal" evidence="4">
    <location>
        <begin position="154"/>
        <end position="251"/>
    </location>
</feature>
<comment type="cofactor">
    <cofactor evidence="1">
        <name>Mg(2+)</name>
        <dbReference type="ChEBI" id="CHEBI:18420"/>
    </cofactor>
</comment>
<dbReference type="InterPro" id="IPR046945">
    <property type="entry name" value="RHMD-like"/>
</dbReference>
<evidence type="ECO:0000313" key="6">
    <source>
        <dbReference type="Proteomes" id="UP000317238"/>
    </source>
</evidence>
<dbReference type="PANTHER" id="PTHR13794">
    <property type="entry name" value="ENOLASE SUPERFAMILY, MANDELATE RACEMASE"/>
    <property type="match status" value="1"/>
</dbReference>
<evidence type="ECO:0000256" key="2">
    <source>
        <dbReference type="ARBA" id="ARBA00022723"/>
    </source>
</evidence>
<dbReference type="InterPro" id="IPR029065">
    <property type="entry name" value="Enolase_C-like"/>
</dbReference>
<evidence type="ECO:0000259" key="4">
    <source>
        <dbReference type="SMART" id="SM00922"/>
    </source>
</evidence>
<dbReference type="GO" id="GO:0016853">
    <property type="term" value="F:isomerase activity"/>
    <property type="evidence" value="ECO:0007669"/>
    <property type="project" value="UniProtKB-KW"/>
</dbReference>
<reference evidence="5 6" key="1">
    <citation type="submission" date="2019-02" db="EMBL/GenBank/DDBJ databases">
        <title>Deep-cultivation of Planctomycetes and their phenomic and genomic characterization uncovers novel biology.</title>
        <authorList>
            <person name="Wiegand S."/>
            <person name="Jogler M."/>
            <person name="Boedeker C."/>
            <person name="Pinto D."/>
            <person name="Vollmers J."/>
            <person name="Rivas-Marin E."/>
            <person name="Kohn T."/>
            <person name="Peeters S.H."/>
            <person name="Heuer A."/>
            <person name="Rast P."/>
            <person name="Oberbeckmann S."/>
            <person name="Bunk B."/>
            <person name="Jeske O."/>
            <person name="Meyerdierks A."/>
            <person name="Storesund J.E."/>
            <person name="Kallscheuer N."/>
            <person name="Luecker S."/>
            <person name="Lage O.M."/>
            <person name="Pohl T."/>
            <person name="Merkel B.J."/>
            <person name="Hornburger P."/>
            <person name="Mueller R.-W."/>
            <person name="Bruemmer F."/>
            <person name="Labrenz M."/>
            <person name="Spormann A.M."/>
            <person name="Op Den Camp H."/>
            <person name="Overmann J."/>
            <person name="Amann R."/>
            <person name="Jetten M.S.M."/>
            <person name="Mascher T."/>
            <person name="Medema M.H."/>
            <person name="Devos D.P."/>
            <person name="Kaster A.-K."/>
            <person name="Ovreas L."/>
            <person name="Rohde M."/>
            <person name="Galperin M.Y."/>
            <person name="Jogler C."/>
        </authorList>
    </citation>
    <scope>NUCLEOTIDE SEQUENCE [LARGE SCALE GENOMIC DNA]</scope>
    <source>
        <strain evidence="5 6">Pan14r</strain>
    </source>
</reference>
<evidence type="ECO:0000256" key="1">
    <source>
        <dbReference type="ARBA" id="ARBA00001946"/>
    </source>
</evidence>
<dbReference type="Gene3D" id="3.30.390.10">
    <property type="entry name" value="Enolase-like, N-terminal domain"/>
    <property type="match status" value="1"/>
</dbReference>
<dbReference type="Pfam" id="PF13378">
    <property type="entry name" value="MR_MLE_C"/>
    <property type="match status" value="1"/>
</dbReference>
<dbReference type="OrthoDB" id="9785902at2"/>
<gene>
    <name evidence="5" type="primary">yitF</name>
    <name evidence="5" type="ORF">Pan14r_11380</name>
</gene>
<dbReference type="GO" id="GO:0000287">
    <property type="term" value="F:magnesium ion binding"/>
    <property type="evidence" value="ECO:0007669"/>
    <property type="project" value="TreeGrafter"/>
</dbReference>
<accession>A0A5C5Y3L3</accession>
<dbReference type="AlphaFoldDB" id="A0A5C5Y3L3"/>
<dbReference type="InterPro" id="IPR029017">
    <property type="entry name" value="Enolase-like_N"/>
</dbReference>
<dbReference type="EMBL" id="SJPL01000001">
    <property type="protein sequence ID" value="TWT68855.1"/>
    <property type="molecule type" value="Genomic_DNA"/>
</dbReference>
<dbReference type="EC" id="5.-.-.-" evidence="5"/>
<protein>
    <submittedName>
        <fullName evidence="5">Putative isomerase YitF</fullName>
        <ecNumber evidence="5">5.-.-.-</ecNumber>
    </submittedName>
</protein>
<dbReference type="SFLD" id="SFLDG00179">
    <property type="entry name" value="mandelate_racemase"/>
    <property type="match status" value="1"/>
</dbReference>
<comment type="caution">
    <text evidence="5">The sequence shown here is derived from an EMBL/GenBank/DDBJ whole genome shotgun (WGS) entry which is preliminary data.</text>
</comment>
<dbReference type="RefSeq" id="WP_145295536.1">
    <property type="nucleotide sequence ID" value="NZ_CP036319.1"/>
</dbReference>
<dbReference type="GO" id="GO:0016052">
    <property type="term" value="P:carbohydrate catabolic process"/>
    <property type="evidence" value="ECO:0007669"/>
    <property type="project" value="TreeGrafter"/>
</dbReference>
<sequence>MKIQSVKTYVLTVQLGNDRFYSSQCAFPERNSLLVRIETDDGAVGWGEGGQYGPAEPVAACIDHVLAPEIIGRSPRESGRIWEELYAATRDFGQKGSYIEAISAIDIALWDLKGQSFGVPVHELLGGAFRQSVPAYATGCYYRGEDVQDIERGLPQLAEEAHSYVQAGFDLLKIKIGLVSIEDDRRRLEAVRSAVGPTTGILVDCNHAYNATTAIRMGRVLEEFGCLLFEEPVPPEDRDGYRRVRETLDISIAGGEAEYARWGFRDLISSGCVDIAQPDLCVCGGFSEWQKINAIASAYGVPVLPHVWGSGIALAAALHAIAALPPMPHTANPIPLQNEPVVEFDQNHNPLRDDLLTQTIAIGADGKVPVPQGAGLGVTVDESTLRQFKKQDSQSVAEAKELS</sequence>
<dbReference type="SUPFAM" id="SSF51604">
    <property type="entry name" value="Enolase C-terminal domain-like"/>
    <property type="match status" value="1"/>
</dbReference>
<dbReference type="InterPro" id="IPR013342">
    <property type="entry name" value="Mandelate_racemase_C"/>
</dbReference>
<keyword evidence="3" id="KW-0460">Magnesium</keyword>
<organism evidence="5 6">
    <name type="scientific">Crateriforma conspicua</name>
    <dbReference type="NCBI Taxonomy" id="2527996"/>
    <lineage>
        <taxon>Bacteria</taxon>
        <taxon>Pseudomonadati</taxon>
        <taxon>Planctomycetota</taxon>
        <taxon>Planctomycetia</taxon>
        <taxon>Planctomycetales</taxon>
        <taxon>Planctomycetaceae</taxon>
        <taxon>Crateriforma</taxon>
    </lineage>
</organism>
<proteinExistence type="predicted"/>
<keyword evidence="6" id="KW-1185">Reference proteome</keyword>
<evidence type="ECO:0000313" key="5">
    <source>
        <dbReference type="EMBL" id="TWT68855.1"/>
    </source>
</evidence>
<dbReference type="PANTHER" id="PTHR13794:SF58">
    <property type="entry name" value="MITOCHONDRIAL ENOLASE SUPERFAMILY MEMBER 1"/>
    <property type="match status" value="1"/>
</dbReference>
<dbReference type="PROSITE" id="PS00908">
    <property type="entry name" value="MR_MLE_1"/>
    <property type="match status" value="1"/>
</dbReference>
<dbReference type="InterPro" id="IPR018110">
    <property type="entry name" value="Mandel_Rmase/mucon_lact_enz_CS"/>
</dbReference>